<dbReference type="VEuPathDB" id="FungiDB:ASPVEDRAFT_86103"/>
<dbReference type="SUPFAM" id="SSF51735">
    <property type="entry name" value="NAD(P)-binding Rossmann-fold domains"/>
    <property type="match status" value="1"/>
</dbReference>
<evidence type="ECO:0000313" key="4">
    <source>
        <dbReference type="EMBL" id="OJJ04720.1"/>
    </source>
</evidence>
<dbReference type="AlphaFoldDB" id="A0A1L9PT56"/>
<dbReference type="PANTHER" id="PTHR43976:SF16">
    <property type="entry name" value="SHORT-CHAIN DEHYDROGENASE_REDUCTASE FAMILY PROTEIN"/>
    <property type="match status" value="1"/>
</dbReference>
<name>A0A1L9PT56_ASPVE</name>
<evidence type="ECO:0000256" key="1">
    <source>
        <dbReference type="ARBA" id="ARBA00006484"/>
    </source>
</evidence>
<reference evidence="5" key="1">
    <citation type="journal article" date="2017" name="Genome Biol.">
        <title>Comparative genomics reveals high biological diversity and specific adaptations in the industrially and medically important fungal genus Aspergillus.</title>
        <authorList>
            <person name="de Vries R.P."/>
            <person name="Riley R."/>
            <person name="Wiebenga A."/>
            <person name="Aguilar-Osorio G."/>
            <person name="Amillis S."/>
            <person name="Uchima C.A."/>
            <person name="Anderluh G."/>
            <person name="Asadollahi M."/>
            <person name="Askin M."/>
            <person name="Barry K."/>
            <person name="Battaglia E."/>
            <person name="Bayram O."/>
            <person name="Benocci T."/>
            <person name="Braus-Stromeyer S.A."/>
            <person name="Caldana C."/>
            <person name="Canovas D."/>
            <person name="Cerqueira G.C."/>
            <person name="Chen F."/>
            <person name="Chen W."/>
            <person name="Choi C."/>
            <person name="Clum A."/>
            <person name="Dos Santos R.A."/>
            <person name="Damasio A.R."/>
            <person name="Diallinas G."/>
            <person name="Emri T."/>
            <person name="Fekete E."/>
            <person name="Flipphi M."/>
            <person name="Freyberg S."/>
            <person name="Gallo A."/>
            <person name="Gournas C."/>
            <person name="Habgood R."/>
            <person name="Hainaut M."/>
            <person name="Harispe M.L."/>
            <person name="Henrissat B."/>
            <person name="Hilden K.S."/>
            <person name="Hope R."/>
            <person name="Hossain A."/>
            <person name="Karabika E."/>
            <person name="Karaffa L."/>
            <person name="Karanyi Z."/>
            <person name="Krasevec N."/>
            <person name="Kuo A."/>
            <person name="Kusch H."/>
            <person name="LaButti K."/>
            <person name="Lagendijk E.L."/>
            <person name="Lapidus A."/>
            <person name="Levasseur A."/>
            <person name="Lindquist E."/>
            <person name="Lipzen A."/>
            <person name="Logrieco A.F."/>
            <person name="MacCabe A."/>
            <person name="Maekelae M.R."/>
            <person name="Malavazi I."/>
            <person name="Melin P."/>
            <person name="Meyer V."/>
            <person name="Mielnichuk N."/>
            <person name="Miskei M."/>
            <person name="Molnar A.P."/>
            <person name="Mule G."/>
            <person name="Ngan C.Y."/>
            <person name="Orejas M."/>
            <person name="Orosz E."/>
            <person name="Ouedraogo J.P."/>
            <person name="Overkamp K.M."/>
            <person name="Park H.-S."/>
            <person name="Perrone G."/>
            <person name="Piumi F."/>
            <person name="Punt P.J."/>
            <person name="Ram A.F."/>
            <person name="Ramon A."/>
            <person name="Rauscher S."/>
            <person name="Record E."/>
            <person name="Riano-Pachon D.M."/>
            <person name="Robert V."/>
            <person name="Roehrig J."/>
            <person name="Ruller R."/>
            <person name="Salamov A."/>
            <person name="Salih N.S."/>
            <person name="Samson R.A."/>
            <person name="Sandor E."/>
            <person name="Sanguinetti M."/>
            <person name="Schuetze T."/>
            <person name="Sepcic K."/>
            <person name="Shelest E."/>
            <person name="Sherlock G."/>
            <person name="Sophianopoulou V."/>
            <person name="Squina F.M."/>
            <person name="Sun H."/>
            <person name="Susca A."/>
            <person name="Todd R.B."/>
            <person name="Tsang A."/>
            <person name="Unkles S.E."/>
            <person name="van de Wiele N."/>
            <person name="van Rossen-Uffink D."/>
            <person name="Oliveira J.V."/>
            <person name="Vesth T.C."/>
            <person name="Visser J."/>
            <person name="Yu J.-H."/>
            <person name="Zhou M."/>
            <person name="Andersen M.R."/>
            <person name="Archer D.B."/>
            <person name="Baker S.E."/>
            <person name="Benoit I."/>
            <person name="Brakhage A.A."/>
            <person name="Braus G.H."/>
            <person name="Fischer R."/>
            <person name="Frisvad J.C."/>
            <person name="Goldman G.H."/>
            <person name="Houbraken J."/>
            <person name="Oakley B."/>
            <person name="Pocsi I."/>
            <person name="Scazzocchio C."/>
            <person name="Seiboth B."/>
            <person name="vanKuyk P.A."/>
            <person name="Wortman J."/>
            <person name="Dyer P.S."/>
            <person name="Grigoriev I.V."/>
        </authorList>
    </citation>
    <scope>NUCLEOTIDE SEQUENCE [LARGE SCALE GENOMIC DNA]</scope>
    <source>
        <strain evidence="5">CBS 583.65</strain>
    </source>
</reference>
<keyword evidence="5" id="KW-1185">Reference proteome</keyword>
<dbReference type="InterPro" id="IPR036291">
    <property type="entry name" value="NAD(P)-bd_dom_sf"/>
</dbReference>
<keyword evidence="2" id="KW-0560">Oxidoreductase</keyword>
<evidence type="ECO:0000256" key="2">
    <source>
        <dbReference type="ARBA" id="ARBA00023002"/>
    </source>
</evidence>
<evidence type="ECO:0000313" key="5">
    <source>
        <dbReference type="Proteomes" id="UP000184073"/>
    </source>
</evidence>
<organism evidence="4 5">
    <name type="scientific">Aspergillus versicolor CBS 583.65</name>
    <dbReference type="NCBI Taxonomy" id="1036611"/>
    <lineage>
        <taxon>Eukaryota</taxon>
        <taxon>Fungi</taxon>
        <taxon>Dikarya</taxon>
        <taxon>Ascomycota</taxon>
        <taxon>Pezizomycotina</taxon>
        <taxon>Eurotiomycetes</taxon>
        <taxon>Eurotiomycetidae</taxon>
        <taxon>Eurotiales</taxon>
        <taxon>Aspergillaceae</taxon>
        <taxon>Aspergillus</taxon>
        <taxon>Aspergillus subgen. Nidulantes</taxon>
    </lineage>
</organism>
<comment type="similarity">
    <text evidence="1">Belongs to the short-chain dehydrogenases/reductases (SDR) family.</text>
</comment>
<evidence type="ECO:0008006" key="6">
    <source>
        <dbReference type="Google" id="ProtNLM"/>
    </source>
</evidence>
<dbReference type="EMBL" id="KV878132">
    <property type="protein sequence ID" value="OJJ04720.1"/>
    <property type="molecule type" value="Genomic_DNA"/>
</dbReference>
<evidence type="ECO:0000256" key="3">
    <source>
        <dbReference type="SAM" id="MobiDB-lite"/>
    </source>
</evidence>
<dbReference type="Pfam" id="PF00106">
    <property type="entry name" value="adh_short"/>
    <property type="match status" value="1"/>
</dbReference>
<dbReference type="GO" id="GO:0016491">
    <property type="term" value="F:oxidoreductase activity"/>
    <property type="evidence" value="ECO:0007669"/>
    <property type="project" value="UniProtKB-KW"/>
</dbReference>
<dbReference type="GeneID" id="63733295"/>
<dbReference type="OrthoDB" id="1933717at2759"/>
<dbReference type="PANTHER" id="PTHR43976">
    <property type="entry name" value="SHORT CHAIN DEHYDROGENASE"/>
    <property type="match status" value="1"/>
</dbReference>
<feature type="compositionally biased region" description="Polar residues" evidence="3">
    <location>
        <begin position="262"/>
        <end position="279"/>
    </location>
</feature>
<dbReference type="InterPro" id="IPR051911">
    <property type="entry name" value="SDR_oxidoreductase"/>
</dbReference>
<proteinExistence type="inferred from homology"/>
<dbReference type="RefSeq" id="XP_040670482.1">
    <property type="nucleotide sequence ID" value="XM_040817784.1"/>
</dbReference>
<accession>A0A1L9PT56</accession>
<dbReference type="InterPro" id="IPR002347">
    <property type="entry name" value="SDR_fam"/>
</dbReference>
<protein>
    <recommendedName>
        <fullName evidence="6">Ketoreductase (KR) domain-containing protein</fullName>
    </recommendedName>
</protein>
<gene>
    <name evidence="4" type="ORF">ASPVEDRAFT_86103</name>
</gene>
<dbReference type="Gene3D" id="3.40.50.720">
    <property type="entry name" value="NAD(P)-binding Rossmann-like Domain"/>
    <property type="match status" value="1"/>
</dbReference>
<sequence length="382" mass="41675">MTENNTSPDYSRPQFPPHNESRVWVITAGDSPVGISVARQILAHGDCALVGLSYSNLDRDECRRDMFEAFLAEVETHRDEGWPDRFKAVQLDIRIVGECQAVVAEAVATFGRMDILLCCTSQALIGTVEELAASQQTLNLVRDQFEINYFGPLNIIKASLLHMRRQKSGHVMIVSGITAHIGTPGLGMYCAAGWALEGFCDSLAYEIAPYNVKLTILQCSIEIPILTNLVTTVPPIVPAYSPGINPAPLFRGILNRLVPRLPNTQDANGSHNPDQTSSIEEGPFSGPDLTSTYPPLSSAHMEVLVSETVYAIIAIGGHENPPSRHIVGQEGVASVKEKLKTVSEELEDFIQCSFAVDYAADTEQSRAAREDNMVFGQSNDAF</sequence>
<dbReference type="Proteomes" id="UP000184073">
    <property type="component" value="Unassembled WGS sequence"/>
</dbReference>
<feature type="region of interest" description="Disordered" evidence="3">
    <location>
        <begin position="262"/>
        <end position="291"/>
    </location>
</feature>
<dbReference type="PRINTS" id="PR00081">
    <property type="entry name" value="GDHRDH"/>
</dbReference>
<dbReference type="STRING" id="1036611.A0A1L9PT56"/>